<dbReference type="RefSeq" id="WP_094017707.1">
    <property type="nucleotide sequence ID" value="NZ_NMQW01000046.1"/>
</dbReference>
<evidence type="ECO:0000256" key="1">
    <source>
        <dbReference type="SAM" id="MobiDB-lite"/>
    </source>
</evidence>
<dbReference type="Pfam" id="PF26595">
    <property type="entry name" value="A_ENA"/>
    <property type="match status" value="1"/>
</dbReference>
<name>A0A229UJC7_9BACL</name>
<evidence type="ECO:0000313" key="2">
    <source>
        <dbReference type="EMBL" id="OXM83490.1"/>
    </source>
</evidence>
<evidence type="ECO:0000313" key="3">
    <source>
        <dbReference type="Proteomes" id="UP000215509"/>
    </source>
</evidence>
<accession>A0A229UJC7</accession>
<dbReference type="AlphaFoldDB" id="A0A229UJC7"/>
<feature type="region of interest" description="Disordered" evidence="1">
    <location>
        <begin position="91"/>
        <end position="111"/>
    </location>
</feature>
<gene>
    <name evidence="2" type="ORF">CF651_25560</name>
</gene>
<comment type="caution">
    <text evidence="2">The sequence shown here is derived from an EMBL/GenBank/DDBJ whole genome shotgun (WGS) entry which is preliminary data.</text>
</comment>
<protein>
    <recommendedName>
        <fullName evidence="4">Restriction endonuclease subunit S</fullName>
    </recommendedName>
</protein>
<evidence type="ECO:0008006" key="4">
    <source>
        <dbReference type="Google" id="ProtNLM"/>
    </source>
</evidence>
<reference evidence="2 3" key="1">
    <citation type="submission" date="2017-07" db="EMBL/GenBank/DDBJ databases">
        <title>Genome sequencing and assembly of Paenibacillus rigui.</title>
        <authorList>
            <person name="Mayilraj S."/>
        </authorList>
    </citation>
    <scope>NUCLEOTIDE SEQUENCE [LARGE SCALE GENOMIC DNA]</scope>
    <source>
        <strain evidence="2 3">JCM 16352</strain>
    </source>
</reference>
<organism evidence="2 3">
    <name type="scientific">Paenibacillus rigui</name>
    <dbReference type="NCBI Taxonomy" id="554312"/>
    <lineage>
        <taxon>Bacteria</taxon>
        <taxon>Bacillati</taxon>
        <taxon>Bacillota</taxon>
        <taxon>Bacilli</taxon>
        <taxon>Bacillales</taxon>
        <taxon>Paenibacillaceae</taxon>
        <taxon>Paenibacillus</taxon>
    </lineage>
</organism>
<dbReference type="Proteomes" id="UP000215509">
    <property type="component" value="Unassembled WGS sequence"/>
</dbReference>
<keyword evidence="3" id="KW-1185">Reference proteome</keyword>
<dbReference type="OrthoDB" id="2664174at2"/>
<dbReference type="EMBL" id="NMQW01000046">
    <property type="protein sequence ID" value="OXM83490.1"/>
    <property type="molecule type" value="Genomic_DNA"/>
</dbReference>
<proteinExistence type="predicted"/>
<sequence>MNREDSYHKMLQAAAQLQWNISLILEAKAVEAARSCQWICQHMKSSHFEDHSVQVKKTVEMHEQLIEVIEGITKMEQALAKNMHVLLGQSEENEQGGGDYGDMFPFGGNAK</sequence>
<dbReference type="InterPro" id="IPR058705">
    <property type="entry name" value="A_ENA"/>
</dbReference>